<evidence type="ECO:0000313" key="5">
    <source>
        <dbReference type="EMBL" id="CAF4555916.1"/>
    </source>
</evidence>
<evidence type="ECO:0000313" key="6">
    <source>
        <dbReference type="EMBL" id="CAF4648921.1"/>
    </source>
</evidence>
<evidence type="ECO:0000313" key="3">
    <source>
        <dbReference type="EMBL" id="CAF3779955.1"/>
    </source>
</evidence>
<dbReference type="Proteomes" id="UP000663848">
    <property type="component" value="Unassembled WGS sequence"/>
</dbReference>
<dbReference type="GO" id="GO:0003676">
    <property type="term" value="F:nucleic acid binding"/>
    <property type="evidence" value="ECO:0007669"/>
    <property type="project" value="InterPro"/>
</dbReference>
<dbReference type="EMBL" id="CAJNYT010000071">
    <property type="protein sequence ID" value="CAF3327043.1"/>
    <property type="molecule type" value="Genomic_DNA"/>
</dbReference>
<accession>A0A821II09</accession>
<sequence length="137" mass="15917">MDTYPPVSPDLNVVESVWSWMNRYVQRNHPHSQQHLERLVEQAWDAIPQNALSGYINHISTICNLIISNNGWEKEEMQAFSNFCENIHRLLSLNSSLGDTTFIVKHLEDDALNLCFSFDTKIQFLRDDLLAKNNELI</sequence>
<dbReference type="AlphaFoldDB" id="A0A821II09"/>
<gene>
    <name evidence="3" type="ORF">FME351_LOCUS32451</name>
    <name evidence="2" type="ORF">GRG538_LOCUS3079</name>
    <name evidence="4" type="ORF">HFQ381_LOCUS19627</name>
    <name evidence="6" type="ORF">QYT958_LOCUS14681</name>
    <name evidence="1" type="ORF">TIS948_LOCUS7219</name>
    <name evidence="7" type="ORF">TOA249_LOCUS17114</name>
    <name evidence="5" type="ORF">TSG867_LOCUS24988</name>
</gene>
<reference evidence="7" key="1">
    <citation type="submission" date="2021-02" db="EMBL/GenBank/DDBJ databases">
        <authorList>
            <person name="Nowell W R."/>
        </authorList>
    </citation>
    <scope>NUCLEOTIDE SEQUENCE</scope>
</reference>
<dbReference type="EMBL" id="CAJOBQ010002367">
    <property type="protein sequence ID" value="CAF4555916.1"/>
    <property type="molecule type" value="Genomic_DNA"/>
</dbReference>
<organism evidence="7 8">
    <name type="scientific">Rotaria socialis</name>
    <dbReference type="NCBI Taxonomy" id="392032"/>
    <lineage>
        <taxon>Eukaryota</taxon>
        <taxon>Metazoa</taxon>
        <taxon>Spiralia</taxon>
        <taxon>Gnathifera</taxon>
        <taxon>Rotifera</taxon>
        <taxon>Eurotatoria</taxon>
        <taxon>Bdelloidea</taxon>
        <taxon>Philodinida</taxon>
        <taxon>Philodinidae</taxon>
        <taxon>Rotaria</taxon>
    </lineage>
</organism>
<dbReference type="EMBL" id="CAJNXB010000884">
    <property type="protein sequence ID" value="CAF3106303.1"/>
    <property type="molecule type" value="Genomic_DNA"/>
</dbReference>
<evidence type="ECO:0000313" key="1">
    <source>
        <dbReference type="EMBL" id="CAF3106303.1"/>
    </source>
</evidence>
<dbReference type="EMBL" id="CAJOBR010001979">
    <property type="protein sequence ID" value="CAF4648921.1"/>
    <property type="molecule type" value="Genomic_DNA"/>
</dbReference>
<dbReference type="EMBL" id="CAJOBS010001206">
    <property type="protein sequence ID" value="CAF4702084.1"/>
    <property type="molecule type" value="Genomic_DNA"/>
</dbReference>
<dbReference type="Gene3D" id="3.30.420.10">
    <property type="entry name" value="Ribonuclease H-like superfamily/Ribonuclease H"/>
    <property type="match status" value="1"/>
</dbReference>
<dbReference type="Proteomes" id="UP000663862">
    <property type="component" value="Unassembled WGS sequence"/>
</dbReference>
<dbReference type="EMBL" id="CAJOBO010001608">
    <property type="protein sequence ID" value="CAF4394220.1"/>
    <property type="molecule type" value="Genomic_DNA"/>
</dbReference>
<dbReference type="EMBL" id="CAJNYU010004641">
    <property type="protein sequence ID" value="CAF3779955.1"/>
    <property type="molecule type" value="Genomic_DNA"/>
</dbReference>
<dbReference type="InterPro" id="IPR036397">
    <property type="entry name" value="RNaseH_sf"/>
</dbReference>
<evidence type="ECO:0000313" key="4">
    <source>
        <dbReference type="EMBL" id="CAF4394220.1"/>
    </source>
</evidence>
<evidence type="ECO:0000313" key="8">
    <source>
        <dbReference type="Proteomes" id="UP000663838"/>
    </source>
</evidence>
<dbReference type="OrthoDB" id="9996331at2759"/>
<dbReference type="Proteomes" id="UP000663872">
    <property type="component" value="Unassembled WGS sequence"/>
</dbReference>
<evidence type="ECO:0000313" key="2">
    <source>
        <dbReference type="EMBL" id="CAF3327043.1"/>
    </source>
</evidence>
<evidence type="ECO:0000313" key="7">
    <source>
        <dbReference type="EMBL" id="CAF4702084.1"/>
    </source>
</evidence>
<comment type="caution">
    <text evidence="7">The sequence shown here is derived from an EMBL/GenBank/DDBJ whole genome shotgun (WGS) entry which is preliminary data.</text>
</comment>
<dbReference type="Proteomes" id="UP000663869">
    <property type="component" value="Unassembled WGS sequence"/>
</dbReference>
<name>A0A821II09_9BILA</name>
<protein>
    <recommendedName>
        <fullName evidence="9">Tc1-like transposase DDE domain-containing protein</fullName>
    </recommendedName>
</protein>
<proteinExistence type="predicted"/>
<dbReference type="Proteomes" id="UP000663838">
    <property type="component" value="Unassembled WGS sequence"/>
</dbReference>
<dbReference type="Proteomes" id="UP000663851">
    <property type="component" value="Unassembled WGS sequence"/>
</dbReference>
<dbReference type="Proteomes" id="UP000663825">
    <property type="component" value="Unassembled WGS sequence"/>
</dbReference>
<evidence type="ECO:0008006" key="9">
    <source>
        <dbReference type="Google" id="ProtNLM"/>
    </source>
</evidence>